<evidence type="ECO:0000313" key="1">
    <source>
        <dbReference type="EMBL" id="MDT0307478.1"/>
    </source>
</evidence>
<comment type="caution">
    <text evidence="1">The sequence shown here is derived from an EMBL/GenBank/DDBJ whole genome shotgun (WGS) entry which is preliminary data.</text>
</comment>
<gene>
    <name evidence="1" type="ORF">RM780_10940</name>
</gene>
<reference evidence="2" key="1">
    <citation type="submission" date="2023-07" db="EMBL/GenBank/DDBJ databases">
        <title>30 novel species of actinomycetes from the DSMZ collection.</title>
        <authorList>
            <person name="Nouioui I."/>
        </authorList>
    </citation>
    <scope>NUCLEOTIDE SEQUENCE [LARGE SCALE GENOMIC DNA]</scope>
    <source>
        <strain evidence="2">DSM 44917</strain>
    </source>
</reference>
<dbReference type="EMBL" id="JAVREN010000012">
    <property type="protein sequence ID" value="MDT0307478.1"/>
    <property type="molecule type" value="Genomic_DNA"/>
</dbReference>
<dbReference type="Proteomes" id="UP001183388">
    <property type="component" value="Unassembled WGS sequence"/>
</dbReference>
<name>A0ABU2L8D9_9ACTN</name>
<evidence type="ECO:0008006" key="3">
    <source>
        <dbReference type="Google" id="ProtNLM"/>
    </source>
</evidence>
<sequence length="115" mass="12210">MDGREPQYVFERTQIGKGLRPIAQQGVVVLHDGVLTLLGSERQPIDSAPLAQVTASKVRFTRGQTLSLTLNGTKYNVSPGWGARGVFVLPGDTEHVRTAAEALLRLIQASGGSAG</sequence>
<protein>
    <recommendedName>
        <fullName evidence="3">GRAM domain-containing protein</fullName>
    </recommendedName>
</protein>
<keyword evidence="2" id="KW-1185">Reference proteome</keyword>
<proteinExistence type="predicted"/>
<evidence type="ECO:0000313" key="2">
    <source>
        <dbReference type="Proteomes" id="UP001183388"/>
    </source>
</evidence>
<accession>A0ABU2L8D9</accession>
<organism evidence="1 2">
    <name type="scientific">Streptomyces boetiae</name>
    <dbReference type="NCBI Taxonomy" id="3075541"/>
    <lineage>
        <taxon>Bacteria</taxon>
        <taxon>Bacillati</taxon>
        <taxon>Actinomycetota</taxon>
        <taxon>Actinomycetes</taxon>
        <taxon>Kitasatosporales</taxon>
        <taxon>Streptomycetaceae</taxon>
        <taxon>Streptomyces</taxon>
    </lineage>
</organism>
<dbReference type="RefSeq" id="WP_311630427.1">
    <property type="nucleotide sequence ID" value="NZ_JAVREN010000012.1"/>
</dbReference>